<dbReference type="Proteomes" id="UP000298390">
    <property type="component" value="Unassembled WGS sequence"/>
</dbReference>
<dbReference type="STRING" id="34475.A0A4Y9YPE6"/>
<evidence type="ECO:0000313" key="3">
    <source>
        <dbReference type="Proteomes" id="UP000298390"/>
    </source>
</evidence>
<feature type="region of interest" description="Disordered" evidence="1">
    <location>
        <begin position="96"/>
        <end position="123"/>
    </location>
</feature>
<sequence>MHVVALRLRSNDARAATGLTQCIDVCDRMRDVWHTTARVADLLRGAGVQIAVALTGPANPSRKRPVEVALEEYSAEQPADTPQPQQVVAPVVPSHGYAEGSRVRPIPTTVPLPQPQPHQDPQYGPNFMTALLGPDYVPTAAVAPGYDWWPLESTSEPAPMPEPPSQYVPTSQPLTMPSQSFTFTQEQFSQDFLQGMRDPVLHFPSAYPPR</sequence>
<dbReference type="EMBL" id="SEKV01000121">
    <property type="protein sequence ID" value="TFY63720.1"/>
    <property type="molecule type" value="Genomic_DNA"/>
</dbReference>
<proteinExistence type="predicted"/>
<feature type="compositionally biased region" description="Pro residues" evidence="1">
    <location>
        <begin position="108"/>
        <end position="118"/>
    </location>
</feature>
<accession>A0A4Y9YPE6</accession>
<comment type="caution">
    <text evidence="2">The sequence shown here is derived from an EMBL/GenBank/DDBJ whole genome shotgun (WGS) entry which is preliminary data.</text>
</comment>
<evidence type="ECO:0000313" key="2">
    <source>
        <dbReference type="EMBL" id="TFY63720.1"/>
    </source>
</evidence>
<name>A0A4Y9YPE6_9APHY</name>
<protein>
    <submittedName>
        <fullName evidence="2">Uncharacterized protein</fullName>
    </submittedName>
</protein>
<gene>
    <name evidence="2" type="ORF">EVJ58_g3080</name>
</gene>
<organism evidence="2 3">
    <name type="scientific">Rhodofomes roseus</name>
    <dbReference type="NCBI Taxonomy" id="34475"/>
    <lineage>
        <taxon>Eukaryota</taxon>
        <taxon>Fungi</taxon>
        <taxon>Dikarya</taxon>
        <taxon>Basidiomycota</taxon>
        <taxon>Agaricomycotina</taxon>
        <taxon>Agaricomycetes</taxon>
        <taxon>Polyporales</taxon>
        <taxon>Rhodofomes</taxon>
    </lineage>
</organism>
<evidence type="ECO:0000256" key="1">
    <source>
        <dbReference type="SAM" id="MobiDB-lite"/>
    </source>
</evidence>
<dbReference type="AlphaFoldDB" id="A0A4Y9YPE6"/>
<reference evidence="2 3" key="1">
    <citation type="submission" date="2019-01" db="EMBL/GenBank/DDBJ databases">
        <title>Genome sequencing of the rare red list fungi Fomitopsis rosea.</title>
        <authorList>
            <person name="Buettner E."/>
            <person name="Kellner H."/>
        </authorList>
    </citation>
    <scope>NUCLEOTIDE SEQUENCE [LARGE SCALE GENOMIC DNA]</scope>
    <source>
        <strain evidence="2 3">DSM 105464</strain>
    </source>
</reference>